<evidence type="ECO:0000313" key="1">
    <source>
        <dbReference type="EMBL" id="KAH7856464.1"/>
    </source>
</evidence>
<dbReference type="EMBL" id="CM037153">
    <property type="protein sequence ID" value="KAH7856464.1"/>
    <property type="molecule type" value="Genomic_DNA"/>
</dbReference>
<protein>
    <submittedName>
        <fullName evidence="1">Uncharacterized protein</fullName>
    </submittedName>
</protein>
<reference evidence="1 2" key="1">
    <citation type="journal article" date="2021" name="Hortic Res">
        <title>High-quality reference genome and annotation aids understanding of berry development for evergreen blueberry (Vaccinium darrowii).</title>
        <authorList>
            <person name="Yu J."/>
            <person name="Hulse-Kemp A.M."/>
            <person name="Babiker E."/>
            <person name="Staton M."/>
        </authorList>
    </citation>
    <scope>NUCLEOTIDE SEQUENCE [LARGE SCALE GENOMIC DNA]</scope>
    <source>
        <strain evidence="2">cv. NJ 8807/NJ 8810</strain>
        <tissue evidence="1">Young leaf</tissue>
    </source>
</reference>
<dbReference type="Proteomes" id="UP000828048">
    <property type="component" value="Chromosome 3"/>
</dbReference>
<name>A0ACB7YTB5_9ERIC</name>
<evidence type="ECO:0000313" key="2">
    <source>
        <dbReference type="Proteomes" id="UP000828048"/>
    </source>
</evidence>
<proteinExistence type="predicted"/>
<keyword evidence="2" id="KW-1185">Reference proteome</keyword>
<sequence length="167" mass="18932">MIDNLAKAHEVDSSRKLFFRHGSTCFNSPLSWMSRKPNQVCDLNLTLDYSACFTSVAEQFLSRKENAFEGIFHFSDEALGVQIDATAKDGEANTVLVDYISSDVSSGLTLGLGKKTYASYVTKGELMFWAKHWYQDKIPNWKKIYAEKALEECVELPPLPEKLKSKY</sequence>
<accession>A0ACB7YTB5</accession>
<comment type="caution">
    <text evidence="1">The sequence shown here is derived from an EMBL/GenBank/DDBJ whole genome shotgun (WGS) entry which is preliminary data.</text>
</comment>
<organism evidence="1 2">
    <name type="scientific">Vaccinium darrowii</name>
    <dbReference type="NCBI Taxonomy" id="229202"/>
    <lineage>
        <taxon>Eukaryota</taxon>
        <taxon>Viridiplantae</taxon>
        <taxon>Streptophyta</taxon>
        <taxon>Embryophyta</taxon>
        <taxon>Tracheophyta</taxon>
        <taxon>Spermatophyta</taxon>
        <taxon>Magnoliopsida</taxon>
        <taxon>eudicotyledons</taxon>
        <taxon>Gunneridae</taxon>
        <taxon>Pentapetalae</taxon>
        <taxon>asterids</taxon>
        <taxon>Ericales</taxon>
        <taxon>Ericaceae</taxon>
        <taxon>Vaccinioideae</taxon>
        <taxon>Vaccinieae</taxon>
        <taxon>Vaccinium</taxon>
    </lineage>
</organism>
<gene>
    <name evidence="1" type="ORF">Vadar_001665</name>
</gene>